<evidence type="ECO:0000313" key="3">
    <source>
        <dbReference type="EMBL" id="QSX28911.1"/>
    </source>
</evidence>
<dbReference type="AlphaFoldDB" id="A0A974XIA9"/>
<feature type="transmembrane region" description="Helical" evidence="1">
    <location>
        <begin position="235"/>
        <end position="252"/>
    </location>
</feature>
<accession>A0A974XIA9</accession>
<dbReference type="CDD" id="cd00761">
    <property type="entry name" value="Glyco_tranf_GTA_type"/>
    <property type="match status" value="1"/>
</dbReference>
<dbReference type="Gene3D" id="3.90.550.10">
    <property type="entry name" value="Spore Coat Polysaccharide Biosynthesis Protein SpsA, Chain A"/>
    <property type="match status" value="1"/>
</dbReference>
<dbReference type="PANTHER" id="PTHR22916">
    <property type="entry name" value="GLYCOSYLTRANSFERASE"/>
    <property type="match status" value="1"/>
</dbReference>
<dbReference type="GO" id="GO:0016758">
    <property type="term" value="F:hexosyltransferase activity"/>
    <property type="evidence" value="ECO:0007669"/>
    <property type="project" value="UniProtKB-ARBA"/>
</dbReference>
<keyword evidence="4" id="KW-1185">Reference proteome</keyword>
<dbReference type="InterPro" id="IPR001173">
    <property type="entry name" value="Glyco_trans_2-like"/>
</dbReference>
<dbReference type="SUPFAM" id="SSF53448">
    <property type="entry name" value="Nucleotide-diphospho-sugar transferases"/>
    <property type="match status" value="1"/>
</dbReference>
<gene>
    <name evidence="3" type="ORF">JYB88_11645</name>
</gene>
<evidence type="ECO:0000313" key="4">
    <source>
        <dbReference type="Proteomes" id="UP000663281"/>
    </source>
</evidence>
<evidence type="ECO:0000259" key="2">
    <source>
        <dbReference type="Pfam" id="PF00535"/>
    </source>
</evidence>
<dbReference type="PANTHER" id="PTHR22916:SF3">
    <property type="entry name" value="UDP-GLCNAC:BETAGAL BETA-1,3-N-ACETYLGLUCOSAMINYLTRANSFERASE-LIKE PROTEIN 1"/>
    <property type="match status" value="1"/>
</dbReference>
<keyword evidence="1" id="KW-1133">Transmembrane helix</keyword>
<dbReference type="Proteomes" id="UP000663281">
    <property type="component" value="Chromosome"/>
</dbReference>
<dbReference type="EMBL" id="CP071504">
    <property type="protein sequence ID" value="QSX28911.1"/>
    <property type="molecule type" value="Genomic_DNA"/>
</dbReference>
<reference evidence="3 4" key="1">
    <citation type="submission" date="2021-03" db="EMBL/GenBank/DDBJ databases">
        <title>Novel species identification of genus Shewanella.</title>
        <authorList>
            <person name="Liu G."/>
            <person name="Zhang Q."/>
        </authorList>
    </citation>
    <scope>NUCLEOTIDE SEQUENCE [LARGE SCALE GENOMIC DNA]</scope>
    <source>
        <strain evidence="3 4">FJAT-53726</strain>
    </source>
</reference>
<feature type="transmembrane region" description="Helical" evidence="1">
    <location>
        <begin position="258"/>
        <end position="277"/>
    </location>
</feature>
<proteinExistence type="predicted"/>
<organism evidence="3 4">
    <name type="scientific">Shewanella cyperi</name>
    <dbReference type="NCBI Taxonomy" id="2814292"/>
    <lineage>
        <taxon>Bacteria</taxon>
        <taxon>Pseudomonadati</taxon>
        <taxon>Pseudomonadota</taxon>
        <taxon>Gammaproteobacteria</taxon>
        <taxon>Alteromonadales</taxon>
        <taxon>Shewanellaceae</taxon>
        <taxon>Shewanella</taxon>
    </lineage>
</organism>
<keyword evidence="1" id="KW-0812">Transmembrane</keyword>
<name>A0A974XIA9_9GAMM</name>
<sequence length="280" mass="32166">MKFSLILCTLGRDRDVGVFLSSLLKQQYDNYELIIVDQNKDDRVSNILDDFTFPEGVLKYIRQNIPGLSRARNVGLNHASGDIIAFPDDDCLYDDDVLQSVADFFVNEAGKYKVLTVNTRDNSTGKSLITMPDENCELNRTCLLGCSFTLFFDKDAASQRFDERLGVGSGFIWGASEEHDYLYRFLQEGTVGYFLKNVFVFHPAKEEEALDTHRAYYYGAGLAAFRIKYFSRWRVIKSAALILTQIFTNLFIGHWRKSIFKCYFFCGYVMGCVAWRLSIR</sequence>
<dbReference type="Pfam" id="PF00535">
    <property type="entry name" value="Glycos_transf_2"/>
    <property type="match status" value="1"/>
</dbReference>
<dbReference type="InterPro" id="IPR029044">
    <property type="entry name" value="Nucleotide-diphossugar_trans"/>
</dbReference>
<protein>
    <submittedName>
        <fullName evidence="3">Glycosyltransferase family 2 protein</fullName>
    </submittedName>
</protein>
<keyword evidence="1" id="KW-0472">Membrane</keyword>
<dbReference type="RefSeq" id="WP_207324229.1">
    <property type="nucleotide sequence ID" value="NZ_CP071504.1"/>
</dbReference>
<feature type="domain" description="Glycosyltransferase 2-like" evidence="2">
    <location>
        <begin position="4"/>
        <end position="109"/>
    </location>
</feature>
<dbReference type="KEGG" id="scyp:JYB88_11645"/>
<evidence type="ECO:0000256" key="1">
    <source>
        <dbReference type="SAM" id="Phobius"/>
    </source>
</evidence>